<evidence type="ECO:0000313" key="2">
    <source>
        <dbReference type="EMBL" id="GAA1549506.1"/>
    </source>
</evidence>
<dbReference type="SUPFAM" id="SSF53474">
    <property type="entry name" value="alpha/beta-Hydrolases"/>
    <property type="match status" value="1"/>
</dbReference>
<dbReference type="InterPro" id="IPR005152">
    <property type="entry name" value="Lipase_secreted"/>
</dbReference>
<dbReference type="RefSeq" id="WP_344180516.1">
    <property type="nucleotide sequence ID" value="NZ_BAAANC010000003.1"/>
</dbReference>
<dbReference type="PANTHER" id="PTHR34853">
    <property type="match status" value="1"/>
</dbReference>
<dbReference type="Pfam" id="PF03583">
    <property type="entry name" value="LIP"/>
    <property type="match status" value="1"/>
</dbReference>
<dbReference type="PIRSF" id="PIRSF029171">
    <property type="entry name" value="Esterase_LipA"/>
    <property type="match status" value="1"/>
</dbReference>
<evidence type="ECO:0000256" key="1">
    <source>
        <dbReference type="SAM" id="SignalP"/>
    </source>
</evidence>
<feature type="chain" id="PRO_5046099312" evidence="1">
    <location>
        <begin position="31"/>
        <end position="405"/>
    </location>
</feature>
<dbReference type="EMBL" id="BAAANC010000003">
    <property type="protein sequence ID" value="GAA1549506.1"/>
    <property type="molecule type" value="Genomic_DNA"/>
</dbReference>
<reference evidence="2 3" key="1">
    <citation type="journal article" date="2019" name="Int. J. Syst. Evol. Microbiol.">
        <title>The Global Catalogue of Microorganisms (GCM) 10K type strain sequencing project: providing services to taxonomists for standard genome sequencing and annotation.</title>
        <authorList>
            <consortium name="The Broad Institute Genomics Platform"/>
            <consortium name="The Broad Institute Genome Sequencing Center for Infectious Disease"/>
            <person name="Wu L."/>
            <person name="Ma J."/>
        </authorList>
    </citation>
    <scope>NUCLEOTIDE SEQUENCE [LARGE SCALE GENOMIC DNA]</scope>
    <source>
        <strain evidence="2 3">JCM 14303</strain>
    </source>
</reference>
<comment type="caution">
    <text evidence="2">The sequence shown here is derived from an EMBL/GenBank/DDBJ whole genome shotgun (WGS) entry which is preliminary data.</text>
</comment>
<feature type="signal peptide" evidence="1">
    <location>
        <begin position="1"/>
        <end position="30"/>
    </location>
</feature>
<gene>
    <name evidence="2" type="ORF">GCM10009741_61970</name>
</gene>
<keyword evidence="1" id="KW-0732">Signal</keyword>
<organism evidence="2 3">
    <name type="scientific">Kribbella lupini</name>
    <dbReference type="NCBI Taxonomy" id="291602"/>
    <lineage>
        <taxon>Bacteria</taxon>
        <taxon>Bacillati</taxon>
        <taxon>Actinomycetota</taxon>
        <taxon>Actinomycetes</taxon>
        <taxon>Propionibacteriales</taxon>
        <taxon>Kribbellaceae</taxon>
        <taxon>Kribbella</taxon>
    </lineage>
</organism>
<dbReference type="InterPro" id="IPR029058">
    <property type="entry name" value="AB_hydrolase_fold"/>
</dbReference>
<keyword evidence="3" id="KW-1185">Reference proteome</keyword>
<evidence type="ECO:0000313" key="3">
    <source>
        <dbReference type="Proteomes" id="UP001500363"/>
    </source>
</evidence>
<accession>A0ABN2BYH0</accession>
<proteinExistence type="predicted"/>
<protein>
    <submittedName>
        <fullName evidence="2">Lipase family protein</fullName>
    </submittedName>
</protein>
<name>A0ABN2BYH0_9ACTN</name>
<dbReference type="Proteomes" id="UP001500363">
    <property type="component" value="Unassembled WGS sequence"/>
</dbReference>
<dbReference type="PANTHER" id="PTHR34853:SF1">
    <property type="entry name" value="LIPASE 5"/>
    <property type="match status" value="1"/>
</dbReference>
<sequence>MKRSTATRRVAIGVSIVAVLAGAVPLTVHHDAEATVAIEERQPVDQVQTSGRLLSAQRIGNLDPVLAAASARADRITYHSRSLNGREVVVSGALFTPKGRAPKHGWPVVSWAHGSSGIIDRCAPSTAPNKDGKVDLFGYGGFVAQLLEAGYAVTATDYEGLGTEGEHPYIVADSEARGVIDAVRAAVQAEPSLSTSYFDVGHSQGGHAAIAAGELAGTYGRGLDFRGTVGLAPVTNVGQAYGYGSPSIVDRGFYLLALHGLKTVHPELRYDDYLGRQALKMLPKATEECTDQIWNDFNKDLGTELNDYQFDPQNSAAALRLQGWLDEQSVPRGNTPAPMLLVQGSDDPSIKKAITQQAVRNARAAGTVADFKLYPGEDHYSVLAPRSEGGAADDVIAWLDRHRRR</sequence>
<dbReference type="Gene3D" id="3.40.50.1820">
    <property type="entry name" value="alpha/beta hydrolase"/>
    <property type="match status" value="2"/>
</dbReference>